<dbReference type="AlphaFoldDB" id="A0AAE3XNR5"/>
<evidence type="ECO:0000313" key="1">
    <source>
        <dbReference type="EMBL" id="MDR6238459.1"/>
    </source>
</evidence>
<dbReference type="Proteomes" id="UP001185092">
    <property type="component" value="Unassembled WGS sequence"/>
</dbReference>
<organism evidence="1 2">
    <name type="scientific">Aureibacter tunicatorum</name>
    <dbReference type="NCBI Taxonomy" id="866807"/>
    <lineage>
        <taxon>Bacteria</taxon>
        <taxon>Pseudomonadati</taxon>
        <taxon>Bacteroidota</taxon>
        <taxon>Cytophagia</taxon>
        <taxon>Cytophagales</taxon>
        <taxon>Persicobacteraceae</taxon>
        <taxon>Aureibacter</taxon>
    </lineage>
</organism>
<name>A0AAE3XNR5_9BACT</name>
<protein>
    <recommendedName>
        <fullName evidence="3">Thioredoxin</fullName>
    </recommendedName>
</protein>
<proteinExistence type="predicted"/>
<dbReference type="EMBL" id="JAVDQD010000002">
    <property type="protein sequence ID" value="MDR6238459.1"/>
    <property type="molecule type" value="Genomic_DNA"/>
</dbReference>
<comment type="caution">
    <text evidence="1">The sequence shown here is derived from an EMBL/GenBank/DDBJ whole genome shotgun (WGS) entry which is preliminary data.</text>
</comment>
<keyword evidence="2" id="KW-1185">Reference proteome</keyword>
<evidence type="ECO:0000313" key="2">
    <source>
        <dbReference type="Proteomes" id="UP001185092"/>
    </source>
</evidence>
<evidence type="ECO:0008006" key="3">
    <source>
        <dbReference type="Google" id="ProtNLM"/>
    </source>
</evidence>
<reference evidence="1" key="1">
    <citation type="submission" date="2023-07" db="EMBL/GenBank/DDBJ databases">
        <title>Genomic Encyclopedia of Type Strains, Phase IV (KMG-IV): sequencing the most valuable type-strain genomes for metagenomic binning, comparative biology and taxonomic classification.</title>
        <authorList>
            <person name="Goeker M."/>
        </authorList>
    </citation>
    <scope>NUCLEOTIDE SEQUENCE</scope>
    <source>
        <strain evidence="1">DSM 26174</strain>
    </source>
</reference>
<dbReference type="Gene3D" id="3.40.30.10">
    <property type="entry name" value="Glutaredoxin"/>
    <property type="match status" value="1"/>
</dbReference>
<dbReference type="InterPro" id="IPR036249">
    <property type="entry name" value="Thioredoxin-like_sf"/>
</dbReference>
<gene>
    <name evidence="1" type="ORF">HNQ88_001496</name>
</gene>
<accession>A0AAE3XNR5</accession>
<dbReference type="SUPFAM" id="SSF52833">
    <property type="entry name" value="Thioredoxin-like"/>
    <property type="match status" value="1"/>
</dbReference>
<sequence>MEKYILPNDSINTFYEDKFILAKVHVNLKNIKKCKVLKDYEINSFPHFLILNFNGKIIHKAIGYHDIDSFIELGNQALSENDNFMSWKKRIRNGELDYGLITNYLRSINPHSLEAKEILKGYYNTQPSDLLSSSQNWELTCNYITDQHSIPFCHLINNINLYKKKHGEFDVNTKLFDVYFDSIGGLYDLNPIDQKIQDNINNSDIEMAKVALTFKSLLLTIFSENPDLGKFVREADCLVSKYYKYLNSGTIQIWTEKITEYAEKNNDKKALELAQKWTSIIRQNKDSI</sequence>